<dbReference type="GeneID" id="23301675"/>
<keyword evidence="2" id="KW-1185">Reference proteome</keyword>
<protein>
    <submittedName>
        <fullName evidence="1">Uncharacterized protein</fullName>
    </submittedName>
</protein>
<proteinExistence type="predicted"/>
<dbReference type="EMBL" id="KJ631623">
    <property type="protein sequence ID" value="AJD09202.1"/>
    <property type="molecule type" value="Genomic_DNA"/>
</dbReference>
<evidence type="ECO:0000313" key="1">
    <source>
        <dbReference type="EMBL" id="AJD09202.1"/>
    </source>
</evidence>
<sequence length="420" mass="48598">MAATLPYTFVQHMIINELQFINSNVNDNDAPSFIHKTHMVEELENFLQILSKVTNADPYLLNCDLKSINLLLNNKDKINFVYNDEAKQSLKTRLIALLPNGKIISEKYNRELDKLFNYSIIPQIKSEADAHITHIKLACLLCYTALLPARNSVWYLIFSTKEYQTVFVDAFNKYLIAVLQMMKSKDTSLDNSVRVIYHIGQVEYVFKEKMDPKLITVDNNAQFQTKKDDMEVCYTIFNKLQFNNPGSQQTELFAQFLELNAIPYCMFNSMLPENTSMSVHNLYKLDAKSKQLKLGNVLFVNKMRTAAKEAILNSIETYYNACKFLKTSKIPFRIVGSYKGYQDDYKMAALDFVILMFATNANKCSLKYLMMNVHEKMFQELKTQVCRLTPQKVYSILTNYDLNKEPLTNFSKDAVDIAFN</sequence>
<organism evidence="1 2">
    <name type="scientific">Condylorrhiza vestigialis mutiple nucleopolyhedrovirus</name>
    <dbReference type="NCBI Taxonomy" id="1592576"/>
    <lineage>
        <taxon>Viruses</taxon>
        <taxon>Viruses incertae sedis</taxon>
        <taxon>Naldaviricetes</taxon>
        <taxon>Lefavirales</taxon>
        <taxon>Baculoviridae</taxon>
        <taxon>Alphabaculovirus</taxon>
        <taxon>Alphabaculovirus covestigialis</taxon>
    </lineage>
</organism>
<dbReference type="KEGG" id="vg:23301675"/>
<gene>
    <name evidence="1" type="primary">ORF-37</name>
</gene>
<dbReference type="RefSeq" id="YP_009118520.1">
    <property type="nucleotide sequence ID" value="NC_026430.1"/>
</dbReference>
<evidence type="ECO:0000313" key="2">
    <source>
        <dbReference type="Proteomes" id="UP000202427"/>
    </source>
</evidence>
<name>A0A0B4UKZ9_9ABAC</name>
<reference evidence="1 2" key="1">
    <citation type="journal article" date="2009" name="J. Invertebr. Pathol.">
        <title>Identification of a new nucleopolyhedrovirus from naturally-infected Condylorrhiza vestigialis (Guenee) (Lepidoptera: Crambidae) larvae on poplar plantations in South Brazil.</title>
        <authorList>
            <person name="Castro M.E."/>
            <person name="Ribeiro Z.M."/>
            <person name="Santos A.C."/>
            <person name="Souza M.L."/>
            <person name="Machado E.B."/>
            <person name="Sousa N.J."/>
            <person name="Moscardi F."/>
        </authorList>
    </citation>
    <scope>NUCLEOTIDE SEQUENCE [LARGE SCALE GENOMIC DNA]</scope>
</reference>
<dbReference type="Proteomes" id="UP000202427">
    <property type="component" value="Segment"/>
</dbReference>
<dbReference type="OrthoDB" id="5027at10239"/>
<accession>A0A0B4UKZ9</accession>